<protein>
    <recommendedName>
        <fullName evidence="12">Type IV pilus assembly protein PilY1</fullName>
    </recommendedName>
</protein>
<gene>
    <name evidence="10" type="ORF">CR938_05600</name>
</gene>
<organism evidence="10 11">
    <name type="scientific">Pseudoxanthomonas taiwanensis</name>
    <dbReference type="NCBI Taxonomy" id="176598"/>
    <lineage>
        <taxon>Bacteria</taxon>
        <taxon>Pseudomonadati</taxon>
        <taxon>Pseudomonadota</taxon>
        <taxon>Gammaproteobacteria</taxon>
        <taxon>Lysobacterales</taxon>
        <taxon>Lysobacteraceae</taxon>
        <taxon>Pseudoxanthomonas</taxon>
    </lineage>
</organism>
<dbReference type="InterPro" id="IPR011047">
    <property type="entry name" value="Quinoprotein_ADH-like_sf"/>
</dbReference>
<evidence type="ECO:0000256" key="3">
    <source>
        <dbReference type="ARBA" id="ARBA00022558"/>
    </source>
</evidence>
<keyword evidence="6" id="KW-0281">Fimbrium</keyword>
<comment type="subcellular location">
    <subcellularLocation>
        <location evidence="1">Fimbrium</location>
    </subcellularLocation>
</comment>
<feature type="region of interest" description="Disordered" evidence="7">
    <location>
        <begin position="1261"/>
        <end position="1285"/>
    </location>
</feature>
<comment type="similarity">
    <text evidence="2">Belongs to the PilY1 family.</text>
</comment>
<keyword evidence="3" id="KW-1029">Fimbrium biogenesis</keyword>
<dbReference type="SUPFAM" id="SSF50998">
    <property type="entry name" value="Quinoprotein alcohol dehydrogenase-like"/>
    <property type="match status" value="1"/>
</dbReference>
<evidence type="ECO:0000256" key="1">
    <source>
        <dbReference type="ARBA" id="ARBA00004561"/>
    </source>
</evidence>
<name>A0A921P1B2_9GAMM</name>
<feature type="region of interest" description="Disordered" evidence="7">
    <location>
        <begin position="506"/>
        <end position="542"/>
    </location>
</feature>
<evidence type="ECO:0000256" key="6">
    <source>
        <dbReference type="ARBA" id="ARBA00023263"/>
    </source>
</evidence>
<dbReference type="InterPro" id="IPR015943">
    <property type="entry name" value="WD40/YVTN_repeat-like_dom_sf"/>
</dbReference>
<evidence type="ECO:0000313" key="11">
    <source>
        <dbReference type="Proteomes" id="UP000717981"/>
    </source>
</evidence>
<evidence type="ECO:0000256" key="5">
    <source>
        <dbReference type="ARBA" id="ARBA00022837"/>
    </source>
</evidence>
<keyword evidence="5" id="KW-0106">Calcium</keyword>
<dbReference type="InterPro" id="IPR008707">
    <property type="entry name" value="B-propeller_PilY1"/>
</dbReference>
<feature type="domain" description="PilY1 beta-propeller" evidence="9">
    <location>
        <begin position="821"/>
        <end position="1098"/>
    </location>
</feature>
<evidence type="ECO:0008006" key="12">
    <source>
        <dbReference type="Google" id="ProtNLM"/>
    </source>
</evidence>
<accession>A0A921P1B2</accession>
<dbReference type="Proteomes" id="UP000717981">
    <property type="component" value="Unassembled WGS sequence"/>
</dbReference>
<dbReference type="GO" id="GO:0046872">
    <property type="term" value="F:metal ion binding"/>
    <property type="evidence" value="ECO:0007669"/>
    <property type="project" value="UniProtKB-KW"/>
</dbReference>
<evidence type="ECO:0000313" key="10">
    <source>
        <dbReference type="EMBL" id="KAF1689474.1"/>
    </source>
</evidence>
<dbReference type="Gene3D" id="2.130.10.10">
    <property type="entry name" value="YVTN repeat-like/Quinoprotein amine dehydrogenase"/>
    <property type="match status" value="1"/>
</dbReference>
<evidence type="ECO:0000256" key="2">
    <source>
        <dbReference type="ARBA" id="ARBA00008387"/>
    </source>
</evidence>
<evidence type="ECO:0000256" key="4">
    <source>
        <dbReference type="ARBA" id="ARBA00022723"/>
    </source>
</evidence>
<dbReference type="InterPro" id="IPR007280">
    <property type="entry name" value="Peptidase_C_arc/bac"/>
</dbReference>
<sequence length="1285" mass="137170">MAPKWCSSPATRCLKGRVGTDMNRKYNRSFRQQVMAALLAFGASLLALPAGLAQIQTPPAKSFPDFPLQTGAGNVEPNIMFILDDSGSMSSTEMDNPDLGAVKFGSLDISAQTYTSNTLYYNPAVDYKPWVKADGTRMRGGTSMTAVYSSVDFASGSTTNLWDNDANTRTFYVPKNPANATASYLEDARNYYRYQILRVNGNPTIMRSEYVRGGGWGDYPRSEQEVVRETGLSRSGSNYAEFTFEVPEGVTELVATTSGGSGNLDLYVHRRGSSNNWSPICADTSGTTTSQSCSASEPSSGTYRVQLRPDSWGQWPWLWSDTSFSNVTVVVKLVKDYGCSTTSSNSYAWGNCSAVLPNSSRSLDQELQNFATWYSYFRTRMKMAKAGAAEAFSQLGNNVRVGYRSLHQNNNNSNFDIPVGDGNNGVFEGASRETWFNRLFNAQSNGGTPLRSVLEGVGDYFMRSDADGPYGPQSGGAQLACRQNFAILTTDGYWNSDFGRGGINVGDQDGSNGPSIYNPADGTTSNRYTPASPFRDGSSTGRSNTLADVAMKYWKNDLRSDLENIVPTSSQNPAFWQHMVTFGISIGLKGTVDQTSVAEVLRDGSPRIKGVDVAWPDPDMTNQSGTDEIPARIDDLLHAAVNSRGEFVAATSADRFRDALVSVLGQIQARLASGSNVATNSTTFQSDTRVFQATYRTGTWTGELTAYSVTAAGGISSTPDWRVSERIARTYANDTSSDDFHRRTVLTWNASSKRGASFPTPAQEALLARSSGAASVTGANNAAYIKGDQSGELSRGGTLRNRTTPLGDIINSSPFYIRDTNTIYVGANDGMLHGIDALTGDVLFSYVPAGIDFAKLATLSDPAYGHAFFVDGPVTVSSYRVKSGKNYLVGTLGRGGRGAFALDVSDVRSSSANQRFTNNHVLWDHTASPDDDMGYVIGLPLIVRGNNDKVLAIVPNGIDSPNGSSALYVYDVADGTLLRKIVADASGGGLSSPRAADLDGDAKVDYVYAGDMNGNVWKFDFTSSNPSSWDIDPDVKGPLFVATDDRGKRQPITGGLALAREPGTGRIWLTFGTGKLITISDLSSTAMQSWYGIIDGDAPIGGRATDLAKRTIAATGTNAQGQKVRAFEAYSALPNGKKGWYLDFDRPSKGERVVSGARINGRAAFVSSIIPDVGDGCEAGGSGYLNVIDLFTGTSPQATGGNGSTSFFDLDRSGSGDNDVITGADGSSLPIGSVDLGVGMPTESSQIDDLVLVCGSDGSCEEAPAPGATGGGKPRRTSWREIYGD</sequence>
<proteinExistence type="inferred from homology"/>
<keyword evidence="4" id="KW-0479">Metal-binding</keyword>
<dbReference type="GO" id="GO:0009289">
    <property type="term" value="C:pilus"/>
    <property type="evidence" value="ECO:0007669"/>
    <property type="project" value="UniProtKB-SubCell"/>
</dbReference>
<dbReference type="Pfam" id="PF05567">
    <property type="entry name" value="T4P_PilY1"/>
    <property type="match status" value="1"/>
</dbReference>
<dbReference type="EMBL" id="PDWK01000020">
    <property type="protein sequence ID" value="KAF1689474.1"/>
    <property type="molecule type" value="Genomic_DNA"/>
</dbReference>
<dbReference type="Gene3D" id="2.60.120.380">
    <property type="match status" value="1"/>
</dbReference>
<dbReference type="Pfam" id="PF04151">
    <property type="entry name" value="PPC"/>
    <property type="match status" value="1"/>
</dbReference>
<feature type="compositionally biased region" description="Polar residues" evidence="7">
    <location>
        <begin position="509"/>
        <end position="529"/>
    </location>
</feature>
<reference evidence="10" key="1">
    <citation type="submission" date="2017-10" db="EMBL/GenBank/DDBJ databases">
        <title>Whole genome sequencing of members of genus Pseudoxanthomonas.</title>
        <authorList>
            <person name="Kumar S."/>
            <person name="Bansal K."/>
            <person name="Kaur A."/>
            <person name="Patil P."/>
            <person name="Sharma S."/>
            <person name="Patil P.B."/>
        </authorList>
    </citation>
    <scope>NUCLEOTIDE SEQUENCE</scope>
    <source>
        <strain evidence="10">DSM 22914</strain>
    </source>
</reference>
<evidence type="ECO:0000259" key="8">
    <source>
        <dbReference type="Pfam" id="PF04151"/>
    </source>
</evidence>
<evidence type="ECO:0000259" key="9">
    <source>
        <dbReference type="Pfam" id="PF05567"/>
    </source>
</evidence>
<keyword evidence="11" id="KW-1185">Reference proteome</keyword>
<comment type="caution">
    <text evidence="10">The sequence shown here is derived from an EMBL/GenBank/DDBJ whole genome shotgun (WGS) entry which is preliminary data.</text>
</comment>
<feature type="domain" description="Peptidase C-terminal archaeal/bacterial" evidence="8">
    <location>
        <begin position="242"/>
        <end position="308"/>
    </location>
</feature>
<evidence type="ECO:0000256" key="7">
    <source>
        <dbReference type="SAM" id="MobiDB-lite"/>
    </source>
</evidence>